<dbReference type="PANTHER" id="PTHR47359">
    <property type="entry name" value="PEPTIDOGLYCAN DL-ENDOPEPTIDASE CWLO"/>
    <property type="match status" value="1"/>
</dbReference>
<dbReference type="InterPro" id="IPR038765">
    <property type="entry name" value="Papain-like_cys_pep_sf"/>
</dbReference>
<dbReference type="CDD" id="cd13399">
    <property type="entry name" value="Slt35-like"/>
    <property type="match status" value="1"/>
</dbReference>
<keyword evidence="3 6" id="KW-0378">Hydrolase</keyword>
<dbReference type="RefSeq" id="WP_208883958.1">
    <property type="nucleotide sequence ID" value="NZ_CP031320.1"/>
</dbReference>
<evidence type="ECO:0000256" key="2">
    <source>
        <dbReference type="ARBA" id="ARBA00022670"/>
    </source>
</evidence>
<dbReference type="Gene3D" id="1.10.530.10">
    <property type="match status" value="1"/>
</dbReference>
<dbReference type="InterPro" id="IPR023346">
    <property type="entry name" value="Lysozyme-like_dom_sf"/>
</dbReference>
<evidence type="ECO:0000256" key="3">
    <source>
        <dbReference type="ARBA" id="ARBA00022801"/>
    </source>
</evidence>
<protein>
    <submittedName>
        <fullName evidence="6">Hydrolase Nlp/P60</fullName>
    </submittedName>
</protein>
<evidence type="ECO:0000259" key="5">
    <source>
        <dbReference type="PROSITE" id="PS51935"/>
    </source>
</evidence>
<dbReference type="AlphaFoldDB" id="A0A345XYS5"/>
<dbReference type="SUPFAM" id="SSF54001">
    <property type="entry name" value="Cysteine proteinases"/>
    <property type="match status" value="1"/>
</dbReference>
<evidence type="ECO:0000256" key="1">
    <source>
        <dbReference type="ARBA" id="ARBA00007074"/>
    </source>
</evidence>
<dbReference type="PROSITE" id="PS51935">
    <property type="entry name" value="NLPC_P60"/>
    <property type="match status" value="1"/>
</dbReference>
<dbReference type="Pfam" id="PF01464">
    <property type="entry name" value="SLT"/>
    <property type="match status" value="1"/>
</dbReference>
<accession>A0A345XYS5</accession>
<proteinExistence type="inferred from homology"/>
<dbReference type="InterPro" id="IPR000064">
    <property type="entry name" value="NLP_P60_dom"/>
</dbReference>
<dbReference type="InterPro" id="IPR008258">
    <property type="entry name" value="Transglycosylase_SLT_dom_1"/>
</dbReference>
<reference evidence="6 7" key="1">
    <citation type="submission" date="2018-07" db="EMBL/GenBank/DDBJ databases">
        <title>Draft genome of the type strain Streptomyces armeniacus ATCC 15676.</title>
        <authorList>
            <person name="Labana P."/>
            <person name="Gosse J.T."/>
            <person name="Boddy C.N."/>
        </authorList>
    </citation>
    <scope>NUCLEOTIDE SEQUENCE [LARGE SCALE GENOMIC DNA]</scope>
    <source>
        <strain evidence="6 7">ATCC 15676</strain>
    </source>
</reference>
<dbReference type="KEGG" id="sarm:DVA86_33795"/>
<dbReference type="Gene3D" id="3.90.1720.10">
    <property type="entry name" value="endopeptidase domain like (from Nostoc punctiforme)"/>
    <property type="match status" value="1"/>
</dbReference>
<dbReference type="GO" id="GO:0008234">
    <property type="term" value="F:cysteine-type peptidase activity"/>
    <property type="evidence" value="ECO:0007669"/>
    <property type="project" value="UniProtKB-KW"/>
</dbReference>
<evidence type="ECO:0000313" key="7">
    <source>
        <dbReference type="Proteomes" id="UP000254425"/>
    </source>
</evidence>
<dbReference type="EMBL" id="CP031320">
    <property type="protein sequence ID" value="AXK36791.1"/>
    <property type="molecule type" value="Genomic_DNA"/>
</dbReference>
<comment type="similarity">
    <text evidence="1">Belongs to the peptidase C40 family.</text>
</comment>
<dbReference type="Pfam" id="PF00877">
    <property type="entry name" value="NLPC_P60"/>
    <property type="match status" value="1"/>
</dbReference>
<feature type="domain" description="NlpC/P60" evidence="5">
    <location>
        <begin position="180"/>
        <end position="307"/>
    </location>
</feature>
<keyword evidence="4" id="KW-0788">Thiol protease</keyword>
<organism evidence="6 7">
    <name type="scientific">Streptomyces armeniacus</name>
    <dbReference type="NCBI Taxonomy" id="83291"/>
    <lineage>
        <taxon>Bacteria</taxon>
        <taxon>Bacillati</taxon>
        <taxon>Actinomycetota</taxon>
        <taxon>Actinomycetes</taxon>
        <taxon>Kitasatosporales</taxon>
        <taxon>Streptomycetaceae</taxon>
        <taxon>Streptomyces</taxon>
    </lineage>
</organism>
<keyword evidence="2" id="KW-0645">Protease</keyword>
<keyword evidence="7" id="KW-1185">Reference proteome</keyword>
<name>A0A345XYS5_9ACTN</name>
<dbReference type="GO" id="GO:0006508">
    <property type="term" value="P:proteolysis"/>
    <property type="evidence" value="ECO:0007669"/>
    <property type="project" value="UniProtKB-KW"/>
</dbReference>
<dbReference type="SUPFAM" id="SSF53955">
    <property type="entry name" value="Lysozyme-like"/>
    <property type="match status" value="1"/>
</dbReference>
<evidence type="ECO:0000256" key="4">
    <source>
        <dbReference type="ARBA" id="ARBA00022807"/>
    </source>
</evidence>
<dbReference type="InterPro" id="IPR051794">
    <property type="entry name" value="PG_Endopeptidase_C40"/>
</dbReference>
<gene>
    <name evidence="6" type="ORF">DVA86_33795</name>
</gene>
<sequence length="307" mass="33027">MSTFARIGTGLGCSLVALTLLSAVLATGLPPDLTSTAGGTEAPSRHARKDIPGPYLALYRRAEPECPGLSWTVLAAIGKVETDHGRHPTMRSPAGALGPMQFLPSTFREYAHPVPPGGKKPATPWDPVDAVFAAARLLCANGAKHGKNLERAIWHYNHADWYVRKVLRIADSYTTTQPASGAAETALAFARSQLGTRYVWGGNGAKDGGFDCSGLTKAAYQAAGINLPRTAEAQYDATVEVPRGQPLKPGDLLFYGRPGNLHHVGLYAGKGRMIHAPRPGTRIRYEAHRYRGHDFYAATRPTARSHR</sequence>
<evidence type="ECO:0000313" key="6">
    <source>
        <dbReference type="EMBL" id="AXK36791.1"/>
    </source>
</evidence>
<dbReference type="Proteomes" id="UP000254425">
    <property type="component" value="Chromosome"/>
</dbReference>
<dbReference type="PANTHER" id="PTHR47359:SF3">
    <property type="entry name" value="NLP_P60 DOMAIN-CONTAINING PROTEIN-RELATED"/>
    <property type="match status" value="1"/>
</dbReference>